<reference evidence="1 2" key="1">
    <citation type="submission" date="2019-07" db="EMBL/GenBank/DDBJ databases">
        <title>WGS assembly of Gossypium tomentosum.</title>
        <authorList>
            <person name="Chen Z.J."/>
            <person name="Sreedasyam A."/>
            <person name="Ando A."/>
            <person name="Song Q."/>
            <person name="De L."/>
            <person name="Hulse-Kemp A."/>
            <person name="Ding M."/>
            <person name="Ye W."/>
            <person name="Kirkbride R."/>
            <person name="Jenkins J."/>
            <person name="Plott C."/>
            <person name="Lovell J."/>
            <person name="Lin Y.-M."/>
            <person name="Vaughn R."/>
            <person name="Liu B."/>
            <person name="Li W."/>
            <person name="Simpson S."/>
            <person name="Scheffler B."/>
            <person name="Saski C."/>
            <person name="Grover C."/>
            <person name="Hu G."/>
            <person name="Conover J."/>
            <person name="Carlson J."/>
            <person name="Shu S."/>
            <person name="Boston L."/>
            <person name="Williams M."/>
            <person name="Peterson D."/>
            <person name="Mcgee K."/>
            <person name="Jones D."/>
            <person name="Wendel J."/>
            <person name="Stelly D."/>
            <person name="Grimwood J."/>
            <person name="Schmutz J."/>
        </authorList>
    </citation>
    <scope>NUCLEOTIDE SEQUENCE [LARGE SCALE GENOMIC DNA]</scope>
    <source>
        <strain evidence="1">7179.01</strain>
    </source>
</reference>
<proteinExistence type="predicted"/>
<evidence type="ECO:0000313" key="1">
    <source>
        <dbReference type="EMBL" id="TYH82473.1"/>
    </source>
</evidence>
<accession>A0A5D2LTU8</accession>
<evidence type="ECO:0000313" key="2">
    <source>
        <dbReference type="Proteomes" id="UP000322667"/>
    </source>
</evidence>
<sequence>MVLVMACFENHKQNRPGKSLKHPLPAHSKLDIPLNHDIPENSFFLYLSFEVSYLIVRNTDVFDALKNWISFFFLLSEV</sequence>
<name>A0A5D2LTU8_GOSTO</name>
<dbReference type="AlphaFoldDB" id="A0A5D2LTU8"/>
<organism evidence="1 2">
    <name type="scientific">Gossypium tomentosum</name>
    <name type="common">Hawaiian cotton</name>
    <name type="synonym">Gossypium sandvicense</name>
    <dbReference type="NCBI Taxonomy" id="34277"/>
    <lineage>
        <taxon>Eukaryota</taxon>
        <taxon>Viridiplantae</taxon>
        <taxon>Streptophyta</taxon>
        <taxon>Embryophyta</taxon>
        <taxon>Tracheophyta</taxon>
        <taxon>Spermatophyta</taxon>
        <taxon>Magnoliopsida</taxon>
        <taxon>eudicotyledons</taxon>
        <taxon>Gunneridae</taxon>
        <taxon>Pentapetalae</taxon>
        <taxon>rosids</taxon>
        <taxon>malvids</taxon>
        <taxon>Malvales</taxon>
        <taxon>Malvaceae</taxon>
        <taxon>Malvoideae</taxon>
        <taxon>Gossypium</taxon>
    </lineage>
</organism>
<dbReference type="EMBL" id="CM017624">
    <property type="protein sequence ID" value="TYH82473.1"/>
    <property type="molecule type" value="Genomic_DNA"/>
</dbReference>
<dbReference type="Proteomes" id="UP000322667">
    <property type="component" value="Chromosome D02"/>
</dbReference>
<protein>
    <submittedName>
        <fullName evidence="1">Uncharacterized protein</fullName>
    </submittedName>
</protein>
<keyword evidence="2" id="KW-1185">Reference proteome</keyword>
<gene>
    <name evidence="1" type="ORF">ES332_D02G063200v1</name>
</gene>